<evidence type="ECO:0000256" key="1">
    <source>
        <dbReference type="SAM" id="MobiDB-lite"/>
    </source>
</evidence>
<evidence type="ECO:0000313" key="2">
    <source>
        <dbReference type="EMBL" id="KAH0968709.1"/>
    </source>
</evidence>
<evidence type="ECO:0000313" key="3">
    <source>
        <dbReference type="Proteomes" id="UP000824596"/>
    </source>
</evidence>
<dbReference type="EMBL" id="JAIZPD010000001">
    <property type="protein sequence ID" value="KAH0968709.1"/>
    <property type="molecule type" value="Genomic_DNA"/>
</dbReference>
<dbReference type="RefSeq" id="XP_044726222.1">
    <property type="nucleotide sequence ID" value="XM_044859822.1"/>
</dbReference>
<dbReference type="Proteomes" id="UP000824596">
    <property type="component" value="Unassembled WGS sequence"/>
</dbReference>
<reference evidence="2" key="1">
    <citation type="submission" date="2021-09" db="EMBL/GenBank/DDBJ databases">
        <title>A high-quality genome of the endoparasitic fungus Hirsutella rhossiliensis with a comparison of Hirsutella genomes reveals transposable elements contributing to genome size variation.</title>
        <authorList>
            <person name="Lin R."/>
            <person name="Jiao Y."/>
            <person name="Sun X."/>
            <person name="Ling J."/>
            <person name="Xie B."/>
            <person name="Cheng X."/>
        </authorList>
    </citation>
    <scope>NUCLEOTIDE SEQUENCE</scope>
    <source>
        <strain evidence="2">HR02</strain>
    </source>
</reference>
<accession>A0A9P8N8K0</accession>
<keyword evidence="3" id="KW-1185">Reference proteome</keyword>
<dbReference type="GeneID" id="68350480"/>
<dbReference type="OrthoDB" id="4955652at2759"/>
<feature type="compositionally biased region" description="Acidic residues" evidence="1">
    <location>
        <begin position="178"/>
        <end position="195"/>
    </location>
</feature>
<dbReference type="AlphaFoldDB" id="A0A9P8N8K0"/>
<name>A0A9P8N8K0_9HYPO</name>
<protein>
    <recommendedName>
        <fullName evidence="4">Integrase zinc-binding domain-containing protein</fullName>
    </recommendedName>
</protein>
<proteinExistence type="predicted"/>
<sequence>MDHDHLFSLGARNEFVEYLRANPNARRVSETDQINLIKWLIDATTYPDSQRESSRRHYVRKSFAWDAEKQALTSLPKGEQGSIRRVVTEDKIMDVVGAVHMGNGHAGWDATWKGISSNYYGILRADVIFLLKRCEVCAWDPRKRPKTRPSIAKLSDVATAATSKTLSLDDLIHSEPNPDIDQDADEPNEPNEPNE</sequence>
<organism evidence="2 3">
    <name type="scientific">Hirsutella rhossiliensis</name>
    <dbReference type="NCBI Taxonomy" id="111463"/>
    <lineage>
        <taxon>Eukaryota</taxon>
        <taxon>Fungi</taxon>
        <taxon>Dikarya</taxon>
        <taxon>Ascomycota</taxon>
        <taxon>Pezizomycotina</taxon>
        <taxon>Sordariomycetes</taxon>
        <taxon>Hypocreomycetidae</taxon>
        <taxon>Hypocreales</taxon>
        <taxon>Ophiocordycipitaceae</taxon>
        <taxon>Hirsutella</taxon>
    </lineage>
</organism>
<gene>
    <name evidence="2" type="ORF">HRG_01351</name>
</gene>
<feature type="region of interest" description="Disordered" evidence="1">
    <location>
        <begin position="165"/>
        <end position="195"/>
    </location>
</feature>
<evidence type="ECO:0008006" key="4">
    <source>
        <dbReference type="Google" id="ProtNLM"/>
    </source>
</evidence>
<comment type="caution">
    <text evidence="2">The sequence shown here is derived from an EMBL/GenBank/DDBJ whole genome shotgun (WGS) entry which is preliminary data.</text>
</comment>